<dbReference type="Proteomes" id="UP000027604">
    <property type="component" value="Chromosome I"/>
</dbReference>
<protein>
    <submittedName>
        <fullName evidence="1">Uncharacterized protein</fullName>
    </submittedName>
</protein>
<reference evidence="1 2" key="1">
    <citation type="journal article" date="2015" name="Genome Announc.">
        <title>Genome Sequence of Mushroom Soft-Rot Pathogen Janthinobacterium agaricidamnosum.</title>
        <authorList>
            <person name="Graupner K."/>
            <person name="Lackner G."/>
            <person name="Hertweck C."/>
        </authorList>
    </citation>
    <scope>NUCLEOTIDE SEQUENCE [LARGE SCALE GENOMIC DNA]</scope>
    <source>
        <strain evidence="2">NBRC 102515 / DSM 9628</strain>
    </source>
</reference>
<sequence>MPSCASVEFKDGPGVSGTFDKLTLNFSKPEPPPRKVLP</sequence>
<evidence type="ECO:0000313" key="2">
    <source>
        <dbReference type="Proteomes" id="UP000027604"/>
    </source>
</evidence>
<organism evidence="1 2">
    <name type="scientific">Janthinobacterium agaricidamnosum NBRC 102515 = DSM 9628</name>
    <dbReference type="NCBI Taxonomy" id="1349767"/>
    <lineage>
        <taxon>Bacteria</taxon>
        <taxon>Pseudomonadati</taxon>
        <taxon>Pseudomonadota</taxon>
        <taxon>Betaproteobacteria</taxon>
        <taxon>Burkholderiales</taxon>
        <taxon>Oxalobacteraceae</taxon>
        <taxon>Janthinobacterium</taxon>
    </lineage>
</organism>
<gene>
    <name evidence="1" type="ORF">GJA_2114</name>
</gene>
<dbReference type="AlphaFoldDB" id="W0V1P5"/>
<evidence type="ECO:0000313" key="1">
    <source>
        <dbReference type="EMBL" id="CDG82749.1"/>
    </source>
</evidence>
<name>W0V1P5_9BURK</name>
<dbReference type="EMBL" id="HG322949">
    <property type="protein sequence ID" value="CDG82749.1"/>
    <property type="molecule type" value="Genomic_DNA"/>
</dbReference>
<dbReference type="KEGG" id="jag:GJA_2114"/>
<proteinExistence type="predicted"/>
<dbReference type="HOGENOM" id="CLU_3328829_0_0_4"/>
<keyword evidence="2" id="KW-1185">Reference proteome</keyword>
<accession>W0V1P5</accession>